<reference evidence="2" key="1">
    <citation type="journal article" date="2015" name="Nature">
        <title>Complex archaea that bridge the gap between prokaryotes and eukaryotes.</title>
        <authorList>
            <person name="Spang A."/>
            <person name="Saw J.H."/>
            <person name="Jorgensen S.L."/>
            <person name="Zaremba-Niedzwiedzka K."/>
            <person name="Martijn J."/>
            <person name="Lind A.E."/>
            <person name="van Eijk R."/>
            <person name="Schleper C."/>
            <person name="Guy L."/>
            <person name="Ettema T.J."/>
        </authorList>
    </citation>
    <scope>NUCLEOTIDE SEQUENCE</scope>
</reference>
<evidence type="ECO:0000256" key="1">
    <source>
        <dbReference type="SAM" id="MobiDB-lite"/>
    </source>
</evidence>
<dbReference type="InterPro" id="IPR013785">
    <property type="entry name" value="Aldolase_TIM"/>
</dbReference>
<dbReference type="Gene3D" id="3.20.20.70">
    <property type="entry name" value="Aldolase class I"/>
    <property type="match status" value="1"/>
</dbReference>
<organism evidence="2">
    <name type="scientific">marine sediment metagenome</name>
    <dbReference type="NCBI Taxonomy" id="412755"/>
    <lineage>
        <taxon>unclassified sequences</taxon>
        <taxon>metagenomes</taxon>
        <taxon>ecological metagenomes</taxon>
    </lineage>
</organism>
<name>A0A0F9F8P9_9ZZZZ</name>
<feature type="region of interest" description="Disordered" evidence="1">
    <location>
        <begin position="556"/>
        <end position="575"/>
    </location>
</feature>
<dbReference type="EMBL" id="LAZR01024522">
    <property type="protein sequence ID" value="KKL74861.1"/>
    <property type="molecule type" value="Genomic_DNA"/>
</dbReference>
<proteinExistence type="predicted"/>
<evidence type="ECO:0000313" key="2">
    <source>
        <dbReference type="EMBL" id="KKL74861.1"/>
    </source>
</evidence>
<feature type="compositionally biased region" description="Gly residues" evidence="1">
    <location>
        <begin position="560"/>
        <end position="575"/>
    </location>
</feature>
<gene>
    <name evidence="2" type="ORF">LCGC14_2060670</name>
</gene>
<accession>A0A0F9F8P9</accession>
<sequence>MGSIAMVSYSIVYKHGGADYFQSAAEAGFDGLIIPDLSLEEAPNVEALAAMVEAGEFKGLPNDVSPTETEIRDAVQIKAKIQADKMALEIDDQLTEAQYDVVVREVIHSGHLFGTGILKGPLVEKRTLRRWAREVDEEGEEGEWKLSTVQVQVPFVEFVPVWDLYPDMSVTDLAKTDFIWQRHLMTKHQLRRLGKRLFFNKDTIDQYIKDHPEGDATFKTYETMLQSISKDQNFKVHERKGKYEVLERWGFIDGLDLQQAGVEISDDQLNVEFEANVWLLGDQTIKSITNPSDAEQRPFHFYYFEKDETSIWGNSIPGIIRDPAKLFNSSWRAMFDNAAIAAGPIIEINVDKVDDDEDLEDWFAFRVLLSRGTGIDGHKPALTLHNPKSYVEQYIALGKEVKQMLDETSTLPGFVHGEQDPGVTKTARGLSMLFGAANVTLKDVIKNFDLGITDSFITAMYHWNMQFNLRQDIKGDFKTKARGSTALVAKEIAGERLELFAQNTKDPIDGPWIKRGMLNRERAKMLDQDPDKFVKTDEEFNADLQAEVEALRAQVEELSGGPGGGPPGGGAGGQA</sequence>
<comment type="caution">
    <text evidence="2">The sequence shown here is derived from an EMBL/GenBank/DDBJ whole genome shotgun (WGS) entry which is preliminary data.</text>
</comment>
<protein>
    <recommendedName>
        <fullName evidence="3">Portal protein</fullName>
    </recommendedName>
</protein>
<evidence type="ECO:0008006" key="3">
    <source>
        <dbReference type="Google" id="ProtNLM"/>
    </source>
</evidence>
<dbReference type="AlphaFoldDB" id="A0A0F9F8P9"/>